<evidence type="ECO:0000259" key="1">
    <source>
        <dbReference type="Pfam" id="PF07992"/>
    </source>
</evidence>
<dbReference type="PANTHER" id="PTHR43755:SF1">
    <property type="entry name" value="FAD-DEPENDENT PYRIDINE NUCLEOTIDE-DISULPHIDE OXIDOREDUCTASE"/>
    <property type="match status" value="1"/>
</dbReference>
<dbReference type="OrthoDB" id="9781621at2"/>
<reference evidence="3 5" key="1">
    <citation type="submission" date="2018-02" db="EMBL/GenBank/DDBJ databases">
        <title>Reclassifiation of [Polyangium] brachysporum DSM 7029 as Guopingzhaonella breviflexa gen. nov., sp. nov., a member of the family Comamonadaceae.</title>
        <authorList>
            <person name="Tang B."/>
        </authorList>
    </citation>
    <scope>NUCLEOTIDE SEQUENCE [LARGE SCALE GENOMIC DNA]</scope>
    <source>
        <strain evidence="3 5">DSM 15344</strain>
    </source>
</reference>
<keyword evidence="5" id="KW-1185">Reference proteome</keyword>
<dbReference type="EMBL" id="SLXF01000003">
    <property type="protein sequence ID" value="TCP07982.1"/>
    <property type="molecule type" value="Genomic_DNA"/>
</dbReference>
<evidence type="ECO:0000313" key="3">
    <source>
        <dbReference type="EMBL" id="PPE69043.1"/>
    </source>
</evidence>
<dbReference type="PROSITE" id="PS51257">
    <property type="entry name" value="PROKAR_LIPOPROTEIN"/>
    <property type="match status" value="1"/>
</dbReference>
<evidence type="ECO:0000259" key="2">
    <source>
        <dbReference type="Pfam" id="PF21706"/>
    </source>
</evidence>
<dbReference type="PANTHER" id="PTHR43755">
    <property type="match status" value="1"/>
</dbReference>
<dbReference type="Proteomes" id="UP000294772">
    <property type="component" value="Unassembled WGS sequence"/>
</dbReference>
<evidence type="ECO:0000313" key="4">
    <source>
        <dbReference type="EMBL" id="TCP07982.1"/>
    </source>
</evidence>
<dbReference type="InterPro" id="IPR006311">
    <property type="entry name" value="TAT_signal"/>
</dbReference>
<dbReference type="PROSITE" id="PS51318">
    <property type="entry name" value="TAT"/>
    <property type="match status" value="1"/>
</dbReference>
<dbReference type="RefSeq" id="WP_104358402.1">
    <property type="nucleotide sequence ID" value="NZ_CALFFA010000066.1"/>
</dbReference>
<dbReference type="AlphaFoldDB" id="A0A2S5T243"/>
<dbReference type="InterPro" id="IPR052541">
    <property type="entry name" value="SQRD"/>
</dbReference>
<dbReference type="SUPFAM" id="SSF51905">
    <property type="entry name" value="FAD/NAD(P)-binding domain"/>
    <property type="match status" value="2"/>
</dbReference>
<evidence type="ECO:0000313" key="5">
    <source>
        <dbReference type="Proteomes" id="UP000239406"/>
    </source>
</evidence>
<evidence type="ECO:0000313" key="6">
    <source>
        <dbReference type="Proteomes" id="UP000294772"/>
    </source>
</evidence>
<dbReference type="GO" id="GO:0016491">
    <property type="term" value="F:oxidoreductase activity"/>
    <property type="evidence" value="ECO:0007669"/>
    <property type="project" value="InterPro"/>
</dbReference>
<proteinExistence type="predicted"/>
<accession>A0A2S5T243</accession>
<name>A0A2S5T243_9BURK</name>
<protein>
    <submittedName>
        <fullName evidence="4">NADPH-dependent 2,4-dienoyl-CoA reductase/sulfur reductase-like enzyme</fullName>
    </submittedName>
    <submittedName>
        <fullName evidence="3">Pyridine nucleotide-disulfide oxidoreductase</fullName>
    </submittedName>
</protein>
<reference evidence="4 6" key="2">
    <citation type="submission" date="2019-03" db="EMBL/GenBank/DDBJ databases">
        <title>Genomic Encyclopedia of Type Strains, Phase IV (KMG-IV): sequencing the most valuable type-strain genomes for metagenomic binning, comparative biology and taxonomic classification.</title>
        <authorList>
            <person name="Goeker M."/>
        </authorList>
    </citation>
    <scope>NUCLEOTIDE SEQUENCE [LARGE SCALE GENOMIC DNA]</scope>
    <source>
        <strain evidence="4 6">DSM 15264</strain>
    </source>
</reference>
<comment type="caution">
    <text evidence="3">The sequence shown here is derived from an EMBL/GenBank/DDBJ whole genome shotgun (WGS) entry which is preliminary data.</text>
</comment>
<dbReference type="Proteomes" id="UP000239406">
    <property type="component" value="Unassembled WGS sequence"/>
</dbReference>
<dbReference type="InterPro" id="IPR036188">
    <property type="entry name" value="FAD/NAD-bd_sf"/>
</dbReference>
<dbReference type="Gene3D" id="3.50.50.60">
    <property type="entry name" value="FAD/NAD(P)-binding domain"/>
    <property type="match status" value="2"/>
</dbReference>
<sequence>MSLDRRHFLIGAAAASTGWLSGCASPAGSSSPAATTLPPMIGLPGQQLMPKGRAPRVVVVGGGWGGLTVSKQLRLKAPQAEVVMLERNPVFFSCPLSNKWLNDIVDDSFLTHDYLKVSQAHGYKYVQCEVTHVDRAARRVYTSQGHLDYDYLVLAPGIRYNYEAWFGNDRAAADATRTRFPAAYIPNAEHFTLKRALQSFKGGDWVMTLPPPPQRCPPSPYERACMIAYYFKSHGIKGRVTILDHKPRIMPIGPGFRAAFEELYKDYITYVPNAHVQEVDPFNKRIRTSAGDMKFDHATLMAPHQAGDIAWKADAIARGPDGKPTGWTDVDPLKLHLRGDDRVYVIGDAVGRVAPTFGFYPKSAHVANALGHIVAGYIGERLAGRSPKDELPDNLCYMMVNGNPREAISVQFDYVVNSKGEIEQTQIDDNERREELVTENFRWASLKFDDMFA</sequence>
<feature type="domain" description="FAD/NAD(P)-binding" evidence="1">
    <location>
        <begin position="56"/>
        <end position="160"/>
    </location>
</feature>
<dbReference type="Pfam" id="PF21706">
    <property type="entry name" value="FCSD_central"/>
    <property type="match status" value="1"/>
</dbReference>
<dbReference type="Pfam" id="PF07992">
    <property type="entry name" value="Pyr_redox_2"/>
    <property type="match status" value="1"/>
</dbReference>
<organism evidence="3 5">
    <name type="scientific">Caldimonas thermodepolymerans</name>
    <dbReference type="NCBI Taxonomy" id="215580"/>
    <lineage>
        <taxon>Bacteria</taxon>
        <taxon>Pseudomonadati</taxon>
        <taxon>Pseudomonadota</taxon>
        <taxon>Betaproteobacteria</taxon>
        <taxon>Burkholderiales</taxon>
        <taxon>Sphaerotilaceae</taxon>
        <taxon>Caldimonas</taxon>
    </lineage>
</organism>
<dbReference type="EMBL" id="PSNY01000016">
    <property type="protein sequence ID" value="PPE69043.1"/>
    <property type="molecule type" value="Genomic_DNA"/>
</dbReference>
<gene>
    <name evidence="3" type="ORF">C1702_14355</name>
    <name evidence="4" type="ORF">EV676_10311</name>
</gene>
<feature type="domain" description="Sulfide dehydrogenase [flavocytochrome c] flavoprotein chain central" evidence="2">
    <location>
        <begin position="193"/>
        <end position="292"/>
    </location>
</feature>
<dbReference type="InterPro" id="IPR049386">
    <property type="entry name" value="FCSD_central"/>
</dbReference>
<dbReference type="InterPro" id="IPR023753">
    <property type="entry name" value="FAD/NAD-binding_dom"/>
</dbReference>